<dbReference type="EMBL" id="SJPV01000016">
    <property type="protein sequence ID" value="TWU31545.1"/>
    <property type="molecule type" value="Genomic_DNA"/>
</dbReference>
<dbReference type="Proteomes" id="UP000319143">
    <property type="component" value="Unassembled WGS sequence"/>
</dbReference>
<protein>
    <submittedName>
        <fullName evidence="5">Putative efflux pump membrane fusion protein</fullName>
    </submittedName>
</protein>
<dbReference type="Pfam" id="PF25917">
    <property type="entry name" value="BSH_RND"/>
    <property type="match status" value="1"/>
</dbReference>
<dbReference type="Gene3D" id="2.40.50.100">
    <property type="match status" value="2"/>
</dbReference>
<dbReference type="GO" id="GO:0015679">
    <property type="term" value="P:plasma membrane copper ion transport"/>
    <property type="evidence" value="ECO:0007669"/>
    <property type="project" value="TreeGrafter"/>
</dbReference>
<comment type="caution">
    <text evidence="5">The sequence shown here is derived from an EMBL/GenBank/DDBJ whole genome shotgun (WGS) entry which is preliminary data.</text>
</comment>
<evidence type="ECO:0000256" key="2">
    <source>
        <dbReference type="SAM" id="Coils"/>
    </source>
</evidence>
<dbReference type="InterPro" id="IPR058625">
    <property type="entry name" value="MdtA-like_BSH"/>
</dbReference>
<sequence length="369" mass="41577" precursor="true">MIRFWTYHLLLILSLLAAVAIHAESPEWEIDNLIVTAVDEAQVPALVTGSISEVIVAEGQSVKAGEALAKLDDRKARLDQQIARTQLQIATQQSEDKSDLQLARTAMLRQQQLVRQLDVELDIATRKAGNDLRVQAAARAEGVAKNELDRAMEARQKFVDSISQSEIDYLRLAYERASLETQQATFERQVDKLSAQSEQETYAAQKIAVDEAAISVVQAEEQQQIERLEQQLYTQQSEVASLTLQQHLIVAPFDAVVVEVLRHQGEWVQAGDPVIRLVRLSRLRAEGYAHVSLRERVLNQKEIVLQLIDGSIRPPERIGENVFVSPEMDPVNEQFRFWVEFKNPNLKVLPGMRMKMGRSVRDDPASSSP</sequence>
<feature type="coiled-coil region" evidence="2">
    <location>
        <begin position="68"/>
        <end position="95"/>
    </location>
</feature>
<evidence type="ECO:0000313" key="6">
    <source>
        <dbReference type="Proteomes" id="UP000319143"/>
    </source>
</evidence>
<feature type="coiled-coil region" evidence="2">
    <location>
        <begin position="176"/>
        <end position="245"/>
    </location>
</feature>
<keyword evidence="1" id="KW-0813">Transport</keyword>
<dbReference type="AlphaFoldDB" id="A0A5C6D663"/>
<keyword evidence="2" id="KW-0175">Coiled coil</keyword>
<dbReference type="SUPFAM" id="SSF111369">
    <property type="entry name" value="HlyD-like secretion proteins"/>
    <property type="match status" value="2"/>
</dbReference>
<evidence type="ECO:0000256" key="1">
    <source>
        <dbReference type="ARBA" id="ARBA00022448"/>
    </source>
</evidence>
<dbReference type="PANTHER" id="PTHR30097:SF4">
    <property type="entry name" value="SLR6042 PROTEIN"/>
    <property type="match status" value="1"/>
</dbReference>
<keyword evidence="6" id="KW-1185">Reference proteome</keyword>
<dbReference type="Gene3D" id="2.40.30.170">
    <property type="match status" value="1"/>
</dbReference>
<organism evidence="5 6">
    <name type="scientific">Novipirellula artificiosorum</name>
    <dbReference type="NCBI Taxonomy" id="2528016"/>
    <lineage>
        <taxon>Bacteria</taxon>
        <taxon>Pseudomonadati</taxon>
        <taxon>Planctomycetota</taxon>
        <taxon>Planctomycetia</taxon>
        <taxon>Pirellulales</taxon>
        <taxon>Pirellulaceae</taxon>
        <taxon>Novipirellula</taxon>
    </lineage>
</organism>
<accession>A0A5C6D663</accession>
<proteinExistence type="predicted"/>
<gene>
    <name evidence="5" type="ORF">Poly41_61010</name>
</gene>
<dbReference type="Gene3D" id="1.10.287.470">
    <property type="entry name" value="Helix hairpin bin"/>
    <property type="match status" value="2"/>
</dbReference>
<dbReference type="PANTHER" id="PTHR30097">
    <property type="entry name" value="CATION EFFLUX SYSTEM PROTEIN CUSB"/>
    <property type="match status" value="1"/>
</dbReference>
<feature type="chain" id="PRO_5022776257" evidence="3">
    <location>
        <begin position="24"/>
        <end position="369"/>
    </location>
</feature>
<dbReference type="RefSeq" id="WP_146530829.1">
    <property type="nucleotide sequence ID" value="NZ_SJPV01000016.1"/>
</dbReference>
<name>A0A5C6D663_9BACT</name>
<dbReference type="GO" id="GO:0060003">
    <property type="term" value="P:copper ion export"/>
    <property type="evidence" value="ECO:0007669"/>
    <property type="project" value="TreeGrafter"/>
</dbReference>
<evidence type="ECO:0000313" key="5">
    <source>
        <dbReference type="EMBL" id="TWU31545.1"/>
    </source>
</evidence>
<evidence type="ECO:0000259" key="4">
    <source>
        <dbReference type="Pfam" id="PF25917"/>
    </source>
</evidence>
<reference evidence="5 6" key="1">
    <citation type="submission" date="2019-02" db="EMBL/GenBank/DDBJ databases">
        <title>Deep-cultivation of Planctomycetes and their phenomic and genomic characterization uncovers novel biology.</title>
        <authorList>
            <person name="Wiegand S."/>
            <person name="Jogler M."/>
            <person name="Boedeker C."/>
            <person name="Pinto D."/>
            <person name="Vollmers J."/>
            <person name="Rivas-Marin E."/>
            <person name="Kohn T."/>
            <person name="Peeters S.H."/>
            <person name="Heuer A."/>
            <person name="Rast P."/>
            <person name="Oberbeckmann S."/>
            <person name="Bunk B."/>
            <person name="Jeske O."/>
            <person name="Meyerdierks A."/>
            <person name="Storesund J.E."/>
            <person name="Kallscheuer N."/>
            <person name="Luecker S."/>
            <person name="Lage O.M."/>
            <person name="Pohl T."/>
            <person name="Merkel B.J."/>
            <person name="Hornburger P."/>
            <person name="Mueller R.-W."/>
            <person name="Bruemmer F."/>
            <person name="Labrenz M."/>
            <person name="Spormann A.M."/>
            <person name="Op Den Camp H."/>
            <person name="Overmann J."/>
            <person name="Amann R."/>
            <person name="Jetten M.S.M."/>
            <person name="Mascher T."/>
            <person name="Medema M.H."/>
            <person name="Devos D.P."/>
            <person name="Kaster A.-K."/>
            <person name="Ovreas L."/>
            <person name="Rohde M."/>
            <person name="Galperin M.Y."/>
            <person name="Jogler C."/>
        </authorList>
    </citation>
    <scope>NUCLEOTIDE SEQUENCE [LARGE SCALE GENOMIC DNA]</scope>
    <source>
        <strain evidence="5 6">Poly41</strain>
    </source>
</reference>
<dbReference type="InterPro" id="IPR051909">
    <property type="entry name" value="MFP_Cation_Efflux"/>
</dbReference>
<keyword evidence="3" id="KW-0732">Signal</keyword>
<feature type="signal peptide" evidence="3">
    <location>
        <begin position="1"/>
        <end position="23"/>
    </location>
</feature>
<dbReference type="OrthoDB" id="259511at2"/>
<feature type="domain" description="Multidrug resistance protein MdtA-like barrel-sandwich hybrid" evidence="4">
    <location>
        <begin position="41"/>
        <end position="274"/>
    </location>
</feature>
<dbReference type="GO" id="GO:0030313">
    <property type="term" value="C:cell envelope"/>
    <property type="evidence" value="ECO:0007669"/>
    <property type="project" value="TreeGrafter"/>
</dbReference>
<evidence type="ECO:0000256" key="3">
    <source>
        <dbReference type="SAM" id="SignalP"/>
    </source>
</evidence>